<feature type="transmembrane region" description="Helical" evidence="6">
    <location>
        <begin position="450"/>
        <end position="471"/>
    </location>
</feature>
<dbReference type="OrthoDB" id="1451596at2"/>
<name>A0A6I4I357_9SPHI</name>
<evidence type="ECO:0000313" key="10">
    <source>
        <dbReference type="Proteomes" id="UP000434850"/>
    </source>
</evidence>
<dbReference type="GO" id="GO:0022857">
    <property type="term" value="F:transmembrane transporter activity"/>
    <property type="evidence" value="ECO:0007669"/>
    <property type="project" value="TreeGrafter"/>
</dbReference>
<protein>
    <submittedName>
        <fullName evidence="9">FtsX-like permease family protein</fullName>
    </submittedName>
</protein>
<dbReference type="GO" id="GO:0005886">
    <property type="term" value="C:plasma membrane"/>
    <property type="evidence" value="ECO:0007669"/>
    <property type="project" value="UniProtKB-SubCell"/>
</dbReference>
<proteinExistence type="predicted"/>
<comment type="subcellular location">
    <subcellularLocation>
        <location evidence="1">Cell membrane</location>
        <topology evidence="1">Multi-pass membrane protein</topology>
    </subcellularLocation>
</comment>
<keyword evidence="2" id="KW-1003">Cell membrane</keyword>
<keyword evidence="5 6" id="KW-0472">Membrane</keyword>
<dbReference type="EMBL" id="WQLA01000001">
    <property type="protein sequence ID" value="MVN89575.1"/>
    <property type="molecule type" value="Genomic_DNA"/>
</dbReference>
<evidence type="ECO:0000256" key="1">
    <source>
        <dbReference type="ARBA" id="ARBA00004651"/>
    </source>
</evidence>
<evidence type="ECO:0000313" key="9">
    <source>
        <dbReference type="EMBL" id="MVN89575.1"/>
    </source>
</evidence>
<evidence type="ECO:0000256" key="2">
    <source>
        <dbReference type="ARBA" id="ARBA00022475"/>
    </source>
</evidence>
<accession>A0A6I4I357</accession>
<feature type="transmembrane region" description="Helical" evidence="6">
    <location>
        <begin position="20"/>
        <end position="41"/>
    </location>
</feature>
<evidence type="ECO:0000256" key="6">
    <source>
        <dbReference type="SAM" id="Phobius"/>
    </source>
</evidence>
<sequence>MFKNYLKTAIRSLLKQKVFSVINVIGLAIGISAAMVIYLIVSYDFSFNKLQADDERIYRVVSNFSYQGEDNYNSGVPVPLGPAVKAGVTGVDVVAPFYGYGYEGKITVDSANGTPKTIKKQQHIVVTDGSYFDLLNYKWLAGSQAQAFKAPNQVVLTAKQAKLYFPHLSYAAMMGKQVTYEDTLRTTVAGIVEDLQVKTDFVFHDFISLKTADTHKRMIEEYTNSNWGNTSSSNQLLIKVRKDASIALIKKQINALYEKNRDKKYSSSGQTHEFDLQPLNDIHFNSRYDAFDGRQANKTVLYSLLGVAAFLLALGCINFINLTTAQSVQRSKEIGVRKTIGGTRQQLIGQFLTETFVLTVIATLISALIAYYLLQLFGDFIPKEISYSMLFTREVFLFVFALIIVITLASGLYPAIMLSSFKPVHVLKGHEANGKTRGTYLRKTLTVTQFVIAQFFIMATLMVGSQISYVLSKDLGFSKDAILYISTPWKQSASNKKELLAKKIQALPQVKLVAVGGPAPSASGTWSSYMQYKDGKKETETEVFLKNGDENYIDVYQLRLLAGRKLEPRDSASKTFVINETYAHTLGFKDARKATGVMIDYNDKKVPVVGVVRDFYQKSLHTAIKPVAVILNNRMNYNNVHVALQPQQGKSWSKSIEQMQDIFKQLYPDEEFSYTFIDESVARFYKAEQDTAKLLNWATALSVLISCMGLLGLAIHSTNQRIKEIGVRKVLGASVTQIVTLLSADFVKLIVIAFIISLPLGWYAMHQWLQRFAYHTPISWWIFGGAILLTVSIALITMSMQTVKAALANPVKSLRSE</sequence>
<comment type="caution">
    <text evidence="9">The sequence shown here is derived from an EMBL/GenBank/DDBJ whole genome shotgun (WGS) entry which is preliminary data.</text>
</comment>
<feature type="transmembrane region" description="Helical" evidence="6">
    <location>
        <begin position="694"/>
        <end position="715"/>
    </location>
</feature>
<feature type="domain" description="MacB-like periplasmic core" evidence="8">
    <location>
        <begin position="20"/>
        <end position="255"/>
    </location>
</feature>
<feature type="transmembrane region" description="Helical" evidence="6">
    <location>
        <begin position="778"/>
        <end position="800"/>
    </location>
</feature>
<keyword evidence="10" id="KW-1185">Reference proteome</keyword>
<dbReference type="PANTHER" id="PTHR30572">
    <property type="entry name" value="MEMBRANE COMPONENT OF TRANSPORTER-RELATED"/>
    <property type="match status" value="1"/>
</dbReference>
<dbReference type="InterPro" id="IPR050250">
    <property type="entry name" value="Macrolide_Exporter_MacB"/>
</dbReference>
<dbReference type="InterPro" id="IPR025857">
    <property type="entry name" value="MacB_PCD"/>
</dbReference>
<evidence type="ECO:0000259" key="7">
    <source>
        <dbReference type="Pfam" id="PF02687"/>
    </source>
</evidence>
<feature type="transmembrane region" description="Helical" evidence="6">
    <location>
        <begin position="300"/>
        <end position="320"/>
    </location>
</feature>
<keyword evidence="3 6" id="KW-0812">Transmembrane</keyword>
<gene>
    <name evidence="9" type="ORF">GO816_00380</name>
</gene>
<feature type="domain" description="MacB-like periplasmic core" evidence="8">
    <location>
        <begin position="446"/>
        <end position="628"/>
    </location>
</feature>
<keyword evidence="4 6" id="KW-1133">Transmembrane helix</keyword>
<organism evidence="9 10">
    <name type="scientific">Mucilaginibacter aquatilis</name>
    <dbReference type="NCBI Taxonomy" id="1517760"/>
    <lineage>
        <taxon>Bacteria</taxon>
        <taxon>Pseudomonadati</taxon>
        <taxon>Bacteroidota</taxon>
        <taxon>Sphingobacteriia</taxon>
        <taxon>Sphingobacteriales</taxon>
        <taxon>Sphingobacteriaceae</taxon>
        <taxon>Mucilaginibacter</taxon>
    </lineage>
</organism>
<feature type="transmembrane region" description="Helical" evidence="6">
    <location>
        <begin position="395"/>
        <end position="416"/>
    </location>
</feature>
<dbReference type="InterPro" id="IPR003838">
    <property type="entry name" value="ABC3_permease_C"/>
</dbReference>
<evidence type="ECO:0000256" key="3">
    <source>
        <dbReference type="ARBA" id="ARBA00022692"/>
    </source>
</evidence>
<evidence type="ECO:0000256" key="5">
    <source>
        <dbReference type="ARBA" id="ARBA00023136"/>
    </source>
</evidence>
<dbReference type="Proteomes" id="UP000434850">
    <property type="component" value="Unassembled WGS sequence"/>
</dbReference>
<dbReference type="PANTHER" id="PTHR30572:SF18">
    <property type="entry name" value="ABC-TYPE MACROLIDE FAMILY EXPORT SYSTEM PERMEASE COMPONENT 2"/>
    <property type="match status" value="1"/>
</dbReference>
<feature type="domain" description="ABC3 transporter permease C-terminal" evidence="7">
    <location>
        <begin position="699"/>
        <end position="804"/>
    </location>
</feature>
<dbReference type="Pfam" id="PF02687">
    <property type="entry name" value="FtsX"/>
    <property type="match status" value="2"/>
</dbReference>
<dbReference type="Pfam" id="PF12704">
    <property type="entry name" value="MacB_PCD"/>
    <property type="match status" value="2"/>
</dbReference>
<reference evidence="9 10" key="1">
    <citation type="submission" date="2019-12" db="EMBL/GenBank/DDBJ databases">
        <title>Mucilaginibacter sp. HME9299 genome sequencing and assembly.</title>
        <authorList>
            <person name="Kang H."/>
            <person name="Kim H."/>
            <person name="Joh K."/>
        </authorList>
    </citation>
    <scope>NUCLEOTIDE SEQUENCE [LARGE SCALE GENOMIC DNA]</scope>
    <source>
        <strain evidence="9 10">HME9299</strain>
    </source>
</reference>
<feature type="transmembrane region" description="Helical" evidence="6">
    <location>
        <begin position="746"/>
        <end position="766"/>
    </location>
</feature>
<evidence type="ECO:0000259" key="8">
    <source>
        <dbReference type="Pfam" id="PF12704"/>
    </source>
</evidence>
<dbReference type="RefSeq" id="WP_157539376.1">
    <property type="nucleotide sequence ID" value="NZ_WQLA01000001.1"/>
</dbReference>
<feature type="transmembrane region" description="Helical" evidence="6">
    <location>
        <begin position="356"/>
        <end position="374"/>
    </location>
</feature>
<dbReference type="AlphaFoldDB" id="A0A6I4I357"/>
<evidence type="ECO:0000256" key="4">
    <source>
        <dbReference type="ARBA" id="ARBA00022989"/>
    </source>
</evidence>
<feature type="domain" description="ABC3 transporter permease C-terminal" evidence="7">
    <location>
        <begin position="307"/>
        <end position="422"/>
    </location>
</feature>